<protein>
    <submittedName>
        <fullName evidence="3">TIGR02099 family protein</fullName>
    </submittedName>
</protein>
<evidence type="ECO:0000259" key="2">
    <source>
        <dbReference type="Pfam" id="PF13116"/>
    </source>
</evidence>
<dbReference type="PANTHER" id="PTHR38690">
    <property type="entry name" value="PROTEASE-RELATED"/>
    <property type="match status" value="1"/>
</dbReference>
<name>A0ABQ1HXS4_9ALTE</name>
<dbReference type="Proteomes" id="UP000651977">
    <property type="component" value="Unassembled WGS sequence"/>
</dbReference>
<evidence type="ECO:0000313" key="3">
    <source>
        <dbReference type="EMBL" id="GGA96215.1"/>
    </source>
</evidence>
<dbReference type="InterPro" id="IPR011836">
    <property type="entry name" value="YhdP"/>
</dbReference>
<dbReference type="NCBIfam" id="TIGR02099">
    <property type="entry name" value="YhdP family protein"/>
    <property type="match status" value="1"/>
</dbReference>
<reference evidence="4" key="1">
    <citation type="journal article" date="2019" name="Int. J. Syst. Evol. Microbiol.">
        <title>The Global Catalogue of Microorganisms (GCM) 10K type strain sequencing project: providing services to taxonomists for standard genome sequencing and annotation.</title>
        <authorList>
            <consortium name="The Broad Institute Genomics Platform"/>
            <consortium name="The Broad Institute Genome Sequencing Center for Infectious Disease"/>
            <person name="Wu L."/>
            <person name="Ma J."/>
        </authorList>
    </citation>
    <scope>NUCLEOTIDE SEQUENCE [LARGE SCALE GENOMIC DNA]</scope>
    <source>
        <strain evidence="4">CGMCC 1.10131</strain>
    </source>
</reference>
<dbReference type="Pfam" id="PF13116">
    <property type="entry name" value="YhdP"/>
    <property type="match status" value="1"/>
</dbReference>
<comment type="caution">
    <text evidence="3">The sequence shown here is derived from an EMBL/GenBank/DDBJ whole genome shotgun (WGS) entry which is preliminary data.</text>
</comment>
<dbReference type="RefSeq" id="WP_055732840.1">
    <property type="nucleotide sequence ID" value="NZ_BMDY01000003.1"/>
</dbReference>
<organism evidence="3 4">
    <name type="scientific">Agarivorans gilvus</name>
    <dbReference type="NCBI Taxonomy" id="680279"/>
    <lineage>
        <taxon>Bacteria</taxon>
        <taxon>Pseudomonadati</taxon>
        <taxon>Pseudomonadota</taxon>
        <taxon>Gammaproteobacteria</taxon>
        <taxon>Alteromonadales</taxon>
        <taxon>Alteromonadaceae</taxon>
        <taxon>Agarivorans</taxon>
    </lineage>
</organism>
<keyword evidence="4" id="KW-1185">Reference proteome</keyword>
<evidence type="ECO:0000313" key="4">
    <source>
        <dbReference type="Proteomes" id="UP000651977"/>
    </source>
</evidence>
<accession>A0ABQ1HXS4</accession>
<evidence type="ECO:0000256" key="1">
    <source>
        <dbReference type="SAM" id="Phobius"/>
    </source>
</evidence>
<keyword evidence="1" id="KW-0812">Transmembrane</keyword>
<dbReference type="PANTHER" id="PTHR38690:SF1">
    <property type="entry name" value="PROTEASE"/>
    <property type="match status" value="1"/>
</dbReference>
<feature type="transmembrane region" description="Helical" evidence="1">
    <location>
        <begin position="12"/>
        <end position="34"/>
    </location>
</feature>
<keyword evidence="1" id="KW-1133">Transmembrane helix</keyword>
<proteinExistence type="predicted"/>
<gene>
    <name evidence="3" type="ORF">GCM10007414_06430</name>
</gene>
<dbReference type="EMBL" id="BMDY01000003">
    <property type="protein sequence ID" value="GGA96215.1"/>
    <property type="molecule type" value="Genomic_DNA"/>
</dbReference>
<sequence length="1280" mass="142002">MAKPLHRGATKCWYGLAIILVVIAVGLSITRGILSFASHYKDEIAAWLVEGQEAELSIGSLNARIHNFRPMLVLEDSEVSIGVQRNIGFNVKALMLELDLWQSIEQRQVVFKDLLLDSLHFKIDLDAMPQQQNSVVEHPYQAIANVFLKQFTQFSIINSDIEIVHAGQRYHVDIASLDWLNIEQSYQGEGELRIGNDFNQGRLKLRVDLQGDASNIADLTAQLYLQAEQVNLAAFTEPGSRLAAQLKSNLNFSLWGDFSANQAPRWVAQWQDSQVQWGAGLSQQLEVHSGLSQVTQQGEYWRVDKLPWDMAINGITSDFALQGVVNQRQQAWRLSGLSLAGWSGLGALFPEASATLDWPKLIQAGELIDAELSYQRQPQSLTYKAQLQGLATNGQSFVPKLSGLNVELQGDLQQAHIRLQQQGEFHLLEQFKQGLNIERLDAQVDVRFDNPGLSISSASTHLLTPELDFAGQWRLAWAEGEKWPFLSLMANAEIKDASKAYWYYPEVMPDKVYAYLEKALLAGQAKHSQVLWYGTLNHYPYNNMDGIFQAYVPLENASFQFDPHWPALQELQLDLLFQNDGLFMESQQAKLGKVPAQRISASIPRFYRHSELFITGELAGEASEVQAYLLQSPVEALSSSLQQLPLSGGDVKGEVYLNIPLSGGKVDVNGHVDFLGNNLDVLPTAMNLQQVSGRLVFQNEKLRSNGLKARWRNLPLTVKLATSAEPQSYQINLDLAGRWPVADMERALALPFGEYAEGSLDWQGDLAIQLKPDGLFDYQGDIRSELLGLGLKMPAPMDKSAQQSWPSLLSVSGDQLSASINLESNKIISLNGLVDFSQGQKRLKYALLNLGENNPLRWQGQGLAMSFDFAELDIMPWLKWAKAQTSETIETPESEYSNVSLVVPELLFVRGTVAKAKLIGQSIDGLDIAYLPRSNTQLQIESQQLVASLAAPQQPSVYMPVRLNIEKAQLGDLDFSLLKEPPSAKIPQTLGAAKQDSLLTKLPPLIVDCQDCQLGPYRLGKLNLNLPIAEQNMPKGSLRVDWGHTQLSSDLSWTLQDGQETAGLKGSFTSNSLEKLIDDMGYDSPLKNTPARYNFDLNWQDGLFAPQKETLTGSLELKADKGVVTEISDKGTRVLTLASLDTIRRRLQLDFSDVFEKGLHFDSMSASVNFDRGLADNQDFYLDGVAGVMRGKGQVDLASGIIDYRVSYSPKVTSSLPVLAAFLVTPATGVAVLALSKLLEPVVEVVTQIDFALKGNIAEPELIELERVKKEIAVPEEFRQ</sequence>
<feature type="domain" description="YhdP central" evidence="2">
    <location>
        <begin position="9"/>
        <end position="1261"/>
    </location>
</feature>
<keyword evidence="1" id="KW-0472">Membrane</keyword>
<dbReference type="InterPro" id="IPR025263">
    <property type="entry name" value="YhdP_central"/>
</dbReference>